<keyword evidence="2 4" id="KW-1133">Transmembrane helix</keyword>
<dbReference type="AlphaFoldDB" id="A0A0M3HKC8"/>
<feature type="domain" description="ABC transmembrane type-1" evidence="5">
    <location>
        <begin position="12"/>
        <end position="76"/>
    </location>
</feature>
<keyword evidence="3 4" id="KW-0472">Membrane</keyword>
<dbReference type="InterPro" id="IPR036640">
    <property type="entry name" value="ABC1_TM_sf"/>
</dbReference>
<evidence type="ECO:0000256" key="3">
    <source>
        <dbReference type="ARBA" id="ARBA00023136"/>
    </source>
</evidence>
<dbReference type="PROSITE" id="PS50929">
    <property type="entry name" value="ABC_TM1F"/>
    <property type="match status" value="1"/>
</dbReference>
<evidence type="ECO:0000256" key="1">
    <source>
        <dbReference type="ARBA" id="ARBA00022692"/>
    </source>
</evidence>
<dbReference type="Proteomes" id="UP000036681">
    <property type="component" value="Unplaced"/>
</dbReference>
<evidence type="ECO:0000256" key="2">
    <source>
        <dbReference type="ARBA" id="ARBA00022989"/>
    </source>
</evidence>
<dbReference type="InterPro" id="IPR011527">
    <property type="entry name" value="ABC1_TM_dom"/>
</dbReference>
<proteinExistence type="predicted"/>
<dbReference type="SUPFAM" id="SSF90123">
    <property type="entry name" value="ABC transporter transmembrane region"/>
    <property type="match status" value="1"/>
</dbReference>
<dbReference type="GO" id="GO:0016020">
    <property type="term" value="C:membrane"/>
    <property type="evidence" value="ECO:0007669"/>
    <property type="project" value="InterPro"/>
</dbReference>
<evidence type="ECO:0000313" key="7">
    <source>
        <dbReference type="WBParaSite" id="ALUE_0000197301-mRNA-1"/>
    </source>
</evidence>
<accession>A0A0M3HKC8</accession>
<reference evidence="7" key="1">
    <citation type="submission" date="2017-02" db="UniProtKB">
        <authorList>
            <consortium name="WormBaseParasite"/>
        </authorList>
    </citation>
    <scope>IDENTIFICATION</scope>
</reference>
<feature type="transmembrane region" description="Helical" evidence="4">
    <location>
        <begin position="25"/>
        <end position="43"/>
    </location>
</feature>
<protein>
    <submittedName>
        <fullName evidence="7">ABC transmembrane type-1 domain-containing protein</fullName>
    </submittedName>
</protein>
<evidence type="ECO:0000256" key="4">
    <source>
        <dbReference type="SAM" id="Phobius"/>
    </source>
</evidence>
<keyword evidence="1 4" id="KW-0812">Transmembrane</keyword>
<feature type="transmembrane region" description="Helical" evidence="4">
    <location>
        <begin position="49"/>
        <end position="68"/>
    </location>
</feature>
<evidence type="ECO:0000313" key="6">
    <source>
        <dbReference type="Proteomes" id="UP000036681"/>
    </source>
</evidence>
<dbReference type="GO" id="GO:0140359">
    <property type="term" value="F:ABC-type transporter activity"/>
    <property type="evidence" value="ECO:0007669"/>
    <property type="project" value="InterPro"/>
</dbReference>
<organism evidence="6 7">
    <name type="scientific">Ascaris lumbricoides</name>
    <name type="common">Giant roundworm</name>
    <dbReference type="NCBI Taxonomy" id="6252"/>
    <lineage>
        <taxon>Eukaryota</taxon>
        <taxon>Metazoa</taxon>
        <taxon>Ecdysozoa</taxon>
        <taxon>Nematoda</taxon>
        <taxon>Chromadorea</taxon>
        <taxon>Rhabditida</taxon>
        <taxon>Spirurina</taxon>
        <taxon>Ascaridomorpha</taxon>
        <taxon>Ascaridoidea</taxon>
        <taxon>Ascarididae</taxon>
        <taxon>Ascaris</taxon>
    </lineage>
</organism>
<dbReference type="Pfam" id="PF00664">
    <property type="entry name" value="ABC_membrane"/>
    <property type="match status" value="1"/>
</dbReference>
<sequence>MFIFIVDWKFFSGINAIKEGIGDKMGILIAYIVNSISCLIIAFCYSWKITLVMIGFLPLLAGLVGLLAQVGNKAYI</sequence>
<dbReference type="WBParaSite" id="ALUE_0000197301-mRNA-1">
    <property type="protein sequence ID" value="ALUE_0000197301-mRNA-1"/>
    <property type="gene ID" value="ALUE_0000197301"/>
</dbReference>
<keyword evidence="6" id="KW-1185">Reference proteome</keyword>
<evidence type="ECO:0000259" key="5">
    <source>
        <dbReference type="PROSITE" id="PS50929"/>
    </source>
</evidence>
<dbReference type="GO" id="GO:0005524">
    <property type="term" value="F:ATP binding"/>
    <property type="evidence" value="ECO:0007669"/>
    <property type="project" value="InterPro"/>
</dbReference>
<name>A0A0M3HKC8_ASCLU</name>
<dbReference type="Gene3D" id="1.20.1560.10">
    <property type="entry name" value="ABC transporter type 1, transmembrane domain"/>
    <property type="match status" value="1"/>
</dbReference>